<accession>A0A255Z9V1</accession>
<reference evidence="2 3" key="1">
    <citation type="submission" date="2017-07" db="EMBL/GenBank/DDBJ databases">
        <title>Sandarakinorhabdus cyanobacteriorum sp. nov., a novel bacterium isolated from cyanobacterial aggregates in a eutrophic lake.</title>
        <authorList>
            <person name="Cai H."/>
        </authorList>
    </citation>
    <scope>NUCLEOTIDE SEQUENCE [LARGE SCALE GENOMIC DNA]</scope>
    <source>
        <strain evidence="2 3">TH057</strain>
    </source>
</reference>
<dbReference type="Proteomes" id="UP000216991">
    <property type="component" value="Unassembled WGS sequence"/>
</dbReference>
<evidence type="ECO:0000256" key="1">
    <source>
        <dbReference type="SAM" id="MobiDB-lite"/>
    </source>
</evidence>
<gene>
    <name evidence="2" type="ORF">CHU93_00005</name>
</gene>
<keyword evidence="3" id="KW-1185">Reference proteome</keyword>
<dbReference type="EMBL" id="NOXT01000001">
    <property type="protein sequence ID" value="OYQ38191.1"/>
    <property type="molecule type" value="Genomic_DNA"/>
</dbReference>
<name>A0A255Z9V1_9SPHN</name>
<dbReference type="AlphaFoldDB" id="A0A255Z9V1"/>
<proteinExistence type="predicted"/>
<organism evidence="2 3">
    <name type="scientific">Sandarakinorhabdus cyanobacteriorum</name>
    <dbReference type="NCBI Taxonomy" id="1981098"/>
    <lineage>
        <taxon>Bacteria</taxon>
        <taxon>Pseudomonadati</taxon>
        <taxon>Pseudomonadota</taxon>
        <taxon>Alphaproteobacteria</taxon>
        <taxon>Sphingomonadales</taxon>
        <taxon>Sphingosinicellaceae</taxon>
        <taxon>Sandarakinorhabdus</taxon>
    </lineage>
</organism>
<evidence type="ECO:0000313" key="3">
    <source>
        <dbReference type="Proteomes" id="UP000216991"/>
    </source>
</evidence>
<feature type="compositionally biased region" description="Basic and acidic residues" evidence="1">
    <location>
        <begin position="120"/>
        <end position="132"/>
    </location>
</feature>
<feature type="region of interest" description="Disordered" evidence="1">
    <location>
        <begin position="120"/>
        <end position="139"/>
    </location>
</feature>
<comment type="caution">
    <text evidence="2">The sequence shown here is derived from an EMBL/GenBank/DDBJ whole genome shotgun (WGS) entry which is preliminary data.</text>
</comment>
<protein>
    <submittedName>
        <fullName evidence="2">Uncharacterized protein</fullName>
    </submittedName>
</protein>
<sequence>MQPPQALRAHVIGSPYCPTEAALKMLGNALRSAAAIGRGRLDRNRALKVDHAFTAYCWLFFSLHTGWRTPRKKLLPTVADIDWDTGALLIEDKNIGSAKSARRQGSVILDDFDAELDAEDQVRPSSTRERKMVGGSAPSRRRWLPLSDRVLRQLQNYYEHTRVRALMQRRQRAKTWFTPLTDRAALEAYLQVASRQVV</sequence>
<evidence type="ECO:0000313" key="2">
    <source>
        <dbReference type="EMBL" id="OYQ38191.1"/>
    </source>
</evidence>